<evidence type="ECO:0000313" key="2">
    <source>
        <dbReference type="EMBL" id="QEC66773.1"/>
    </source>
</evidence>
<name>A0A5B8V790_9BACT</name>
<dbReference type="InterPro" id="IPR029063">
    <property type="entry name" value="SAM-dependent_MTases_sf"/>
</dbReference>
<dbReference type="NCBIfam" id="TIGR01444">
    <property type="entry name" value="fkbM_fam"/>
    <property type="match status" value="1"/>
</dbReference>
<protein>
    <submittedName>
        <fullName evidence="2">FkbM family methyltransferase</fullName>
    </submittedName>
</protein>
<dbReference type="AlphaFoldDB" id="A0A5B8V790"/>
<keyword evidence="2" id="KW-0808">Transferase</keyword>
<keyword evidence="3" id="KW-1185">Reference proteome</keyword>
<dbReference type="PANTHER" id="PTHR34203">
    <property type="entry name" value="METHYLTRANSFERASE, FKBM FAMILY PROTEIN"/>
    <property type="match status" value="1"/>
</dbReference>
<proteinExistence type="predicted"/>
<dbReference type="InterPro" id="IPR006342">
    <property type="entry name" value="FkbM_mtfrase"/>
</dbReference>
<sequence>MFARLIYNYGIFQGLWLMIKIKLSNGKLNLPNIKYPVYFRKNSSDFTVLYTILLAKSYEFKIKQPPAVIIDAGANAGYASIYFANRFPGAAIYAVEPDAGNFEMLKKNAAPYPQITCLQKAIWNKHAALIIKDAGNGEWAFAVEEITEKNKGEIEAITLTDLLSNYDLPTIDILKIDIEGSEKEVFAEGYEPWLSKTKYLVIEVHDGLKKGCSKSVFKATSTFNFSFKRSGENLVFVNDDL</sequence>
<dbReference type="InterPro" id="IPR052514">
    <property type="entry name" value="SAM-dependent_MTase"/>
</dbReference>
<evidence type="ECO:0000313" key="3">
    <source>
        <dbReference type="Proteomes" id="UP000321533"/>
    </source>
</evidence>
<organism evidence="2 3">
    <name type="scientific">Panacibacter ginsenosidivorans</name>
    <dbReference type="NCBI Taxonomy" id="1813871"/>
    <lineage>
        <taxon>Bacteria</taxon>
        <taxon>Pseudomonadati</taxon>
        <taxon>Bacteroidota</taxon>
        <taxon>Chitinophagia</taxon>
        <taxon>Chitinophagales</taxon>
        <taxon>Chitinophagaceae</taxon>
        <taxon>Panacibacter</taxon>
    </lineage>
</organism>
<evidence type="ECO:0000259" key="1">
    <source>
        <dbReference type="Pfam" id="PF05050"/>
    </source>
</evidence>
<dbReference type="Pfam" id="PF05050">
    <property type="entry name" value="Methyltransf_21"/>
    <property type="match status" value="1"/>
</dbReference>
<dbReference type="Proteomes" id="UP000321533">
    <property type="component" value="Chromosome"/>
</dbReference>
<accession>A0A5B8V790</accession>
<feature type="domain" description="Methyltransferase FkbM" evidence="1">
    <location>
        <begin position="71"/>
        <end position="207"/>
    </location>
</feature>
<dbReference type="GO" id="GO:0032259">
    <property type="term" value="P:methylation"/>
    <property type="evidence" value="ECO:0007669"/>
    <property type="project" value="UniProtKB-KW"/>
</dbReference>
<dbReference type="OrthoDB" id="9785375at2"/>
<dbReference type="EMBL" id="CP042435">
    <property type="protein sequence ID" value="QEC66773.1"/>
    <property type="molecule type" value="Genomic_DNA"/>
</dbReference>
<dbReference type="SUPFAM" id="SSF53335">
    <property type="entry name" value="S-adenosyl-L-methionine-dependent methyltransferases"/>
    <property type="match status" value="1"/>
</dbReference>
<dbReference type="KEGG" id="pgin:FRZ67_05440"/>
<keyword evidence="2" id="KW-0489">Methyltransferase</keyword>
<dbReference type="PANTHER" id="PTHR34203:SF15">
    <property type="entry name" value="SLL1173 PROTEIN"/>
    <property type="match status" value="1"/>
</dbReference>
<gene>
    <name evidence="2" type="ORF">FRZ67_05440</name>
</gene>
<dbReference type="GO" id="GO:0008168">
    <property type="term" value="F:methyltransferase activity"/>
    <property type="evidence" value="ECO:0007669"/>
    <property type="project" value="UniProtKB-KW"/>
</dbReference>
<reference evidence="2 3" key="1">
    <citation type="journal article" date="2016" name="Int. J. Syst. Evol. Microbiol.">
        <title>Panacibacter ginsenosidivorans gen. nov., sp. nov., with ginsenoside converting activity isolated from soil of a ginseng field.</title>
        <authorList>
            <person name="Siddiqi M.Z."/>
            <person name="Muhammad Shafi S."/>
            <person name="Choi K.D."/>
            <person name="Im W.T."/>
        </authorList>
    </citation>
    <scope>NUCLEOTIDE SEQUENCE [LARGE SCALE GENOMIC DNA]</scope>
    <source>
        <strain evidence="2 3">Gsoil1550</strain>
    </source>
</reference>
<dbReference type="RefSeq" id="WP_147188573.1">
    <property type="nucleotide sequence ID" value="NZ_CP042435.1"/>
</dbReference>
<dbReference type="Gene3D" id="3.40.50.150">
    <property type="entry name" value="Vaccinia Virus protein VP39"/>
    <property type="match status" value="1"/>
</dbReference>